<dbReference type="EMBL" id="AGQR02000257">
    <property type="protein sequence ID" value="PIM04889.1"/>
    <property type="molecule type" value="Genomic_DNA"/>
</dbReference>
<name>A0A2G8YD10_TOXGO</name>
<dbReference type="AlphaFoldDB" id="A0A2G8YD10"/>
<feature type="region of interest" description="Disordered" evidence="1">
    <location>
        <begin position="18"/>
        <end position="63"/>
    </location>
</feature>
<dbReference type="Proteomes" id="UP000236343">
    <property type="component" value="Unassembled WGS sequence"/>
</dbReference>
<reference evidence="2 3" key="1">
    <citation type="journal article" date="2016" name="Nat. Commun.">
        <title>Local admixture of amplified and diversified secreted pathogenesis determinants shapes mosaic Toxoplasma gondii genomes.</title>
        <authorList>
            <person name="Lorenzi H."/>
            <person name="Khan A."/>
            <person name="Behnke M.S."/>
            <person name="Namasivayam S."/>
            <person name="Swapna L.S."/>
            <person name="Hadjithomas M."/>
            <person name="Karamycheva S."/>
            <person name="Pinney D."/>
            <person name="Brunk B.P."/>
            <person name="Ajioka J.W."/>
            <person name="Ajzenberg D."/>
            <person name="Boothroyd J.C."/>
            <person name="Boyle J.P."/>
            <person name="Darde M.L."/>
            <person name="Diaz-Miranda M.A."/>
            <person name="Dubey J.P."/>
            <person name="Fritz H.M."/>
            <person name="Gennari S.M."/>
            <person name="Gregory B.D."/>
            <person name="Kim K."/>
            <person name="Saeij J.P."/>
            <person name="Su C."/>
            <person name="White M.W."/>
            <person name="Zhu X.Q."/>
            <person name="Howe D.K."/>
            <person name="Rosenthal B.M."/>
            <person name="Grigg M.E."/>
            <person name="Parkinson J."/>
            <person name="Liu L."/>
            <person name="Kissinger J.C."/>
            <person name="Roos D.S."/>
            <person name="Sibley L.D."/>
        </authorList>
    </citation>
    <scope>NUCLEOTIDE SEQUENCE [LARGE SCALE GENOMIC DNA]</scope>
    <source>
        <strain evidence="2 3">COUG</strain>
    </source>
</reference>
<sequence length="167" mass="19022">MRGGGAVRTTITALHPQCKESRCERPTGRKIHRNTDTERNGGRRPRTPPEAHTLHDDASTTRGAMRMKEQQRLTDAKAKAWQREATGCRRFPQTASWFNEAGKRRIESHDKSREEGQKTRRRTASATRAGPPRYFLWTINLLTATPQTRTKADFVSSCLRSSVFACR</sequence>
<gene>
    <name evidence="2" type="ORF">TGCOUG_391400</name>
</gene>
<evidence type="ECO:0000313" key="2">
    <source>
        <dbReference type="EMBL" id="PIM04889.1"/>
    </source>
</evidence>
<feature type="region of interest" description="Disordered" evidence="1">
    <location>
        <begin position="92"/>
        <end position="128"/>
    </location>
</feature>
<proteinExistence type="predicted"/>
<organism evidence="2 3">
    <name type="scientific">Toxoplasma gondii COUG</name>
    <dbReference type="NCBI Taxonomy" id="1074873"/>
    <lineage>
        <taxon>Eukaryota</taxon>
        <taxon>Sar</taxon>
        <taxon>Alveolata</taxon>
        <taxon>Apicomplexa</taxon>
        <taxon>Conoidasida</taxon>
        <taxon>Coccidia</taxon>
        <taxon>Eucoccidiorida</taxon>
        <taxon>Eimeriorina</taxon>
        <taxon>Sarcocystidae</taxon>
        <taxon>Toxoplasma</taxon>
    </lineage>
</organism>
<dbReference type="VEuPathDB" id="ToxoDB:TGCOUG_391400"/>
<feature type="compositionally biased region" description="Basic and acidic residues" evidence="1">
    <location>
        <begin position="101"/>
        <end position="118"/>
    </location>
</feature>
<comment type="caution">
    <text evidence="2">The sequence shown here is derived from an EMBL/GenBank/DDBJ whole genome shotgun (WGS) entry which is preliminary data.</text>
</comment>
<accession>A0A2G8YD10</accession>
<feature type="compositionally biased region" description="Basic and acidic residues" evidence="1">
    <location>
        <begin position="18"/>
        <end position="59"/>
    </location>
</feature>
<evidence type="ECO:0000313" key="3">
    <source>
        <dbReference type="Proteomes" id="UP000236343"/>
    </source>
</evidence>
<evidence type="ECO:0000256" key="1">
    <source>
        <dbReference type="SAM" id="MobiDB-lite"/>
    </source>
</evidence>
<protein>
    <submittedName>
        <fullName evidence="2">Uncharacterized protein</fullName>
    </submittedName>
</protein>